<dbReference type="GO" id="GO:0008270">
    <property type="term" value="F:zinc ion binding"/>
    <property type="evidence" value="ECO:0007669"/>
    <property type="project" value="UniProtKB-KW"/>
</dbReference>
<dbReference type="InterPro" id="IPR050784">
    <property type="entry name" value="IAP"/>
</dbReference>
<gene>
    <name evidence="6" type="ORF">DPMN_049420</name>
</gene>
<feature type="domain" description="RING-type" evidence="5">
    <location>
        <begin position="28"/>
        <end position="63"/>
    </location>
</feature>
<evidence type="ECO:0000256" key="3">
    <source>
        <dbReference type="ARBA" id="ARBA00022833"/>
    </source>
</evidence>
<sequence>MIHYYSCYFFLADNLLKENLELKEQRPCKICMACETNVVFLPCGYFVSCAGCAPALQLCPICRATIKGTVRTYVA</sequence>
<accession>A0A9D4HM41</accession>
<dbReference type="Pfam" id="PF13920">
    <property type="entry name" value="zf-C3HC4_3"/>
    <property type="match status" value="1"/>
</dbReference>
<dbReference type="Gene3D" id="1.10.1170.10">
    <property type="entry name" value="Inhibitor Of Apoptosis Protein (2mihbC-IAP-1), Chain A"/>
    <property type="match status" value="1"/>
</dbReference>
<dbReference type="PROSITE" id="PS50089">
    <property type="entry name" value="ZF_RING_2"/>
    <property type="match status" value="1"/>
</dbReference>
<protein>
    <recommendedName>
        <fullName evidence="5">RING-type domain-containing protein</fullName>
    </recommendedName>
</protein>
<dbReference type="EMBL" id="JAIWYP010000012">
    <property type="protein sequence ID" value="KAH3723626.1"/>
    <property type="molecule type" value="Genomic_DNA"/>
</dbReference>
<dbReference type="InterPro" id="IPR011029">
    <property type="entry name" value="DEATH-like_dom_sf"/>
</dbReference>
<dbReference type="SUPFAM" id="SSF57850">
    <property type="entry name" value="RING/U-box"/>
    <property type="match status" value="1"/>
</dbReference>
<evidence type="ECO:0000256" key="1">
    <source>
        <dbReference type="ARBA" id="ARBA00022723"/>
    </source>
</evidence>
<dbReference type="PANTHER" id="PTHR10044">
    <property type="entry name" value="INHIBITOR OF APOPTOSIS"/>
    <property type="match status" value="1"/>
</dbReference>
<keyword evidence="1" id="KW-0479">Metal-binding</keyword>
<dbReference type="GO" id="GO:0005737">
    <property type="term" value="C:cytoplasm"/>
    <property type="evidence" value="ECO:0007669"/>
    <property type="project" value="TreeGrafter"/>
</dbReference>
<reference evidence="6" key="1">
    <citation type="journal article" date="2019" name="bioRxiv">
        <title>The Genome of the Zebra Mussel, Dreissena polymorpha: A Resource for Invasive Species Research.</title>
        <authorList>
            <person name="McCartney M.A."/>
            <person name="Auch B."/>
            <person name="Kono T."/>
            <person name="Mallez S."/>
            <person name="Zhang Y."/>
            <person name="Obille A."/>
            <person name="Becker A."/>
            <person name="Abrahante J.E."/>
            <person name="Garbe J."/>
            <person name="Badalamenti J.P."/>
            <person name="Herman A."/>
            <person name="Mangelson H."/>
            <person name="Liachko I."/>
            <person name="Sullivan S."/>
            <person name="Sone E.D."/>
            <person name="Koren S."/>
            <person name="Silverstein K.A.T."/>
            <person name="Beckman K.B."/>
            <person name="Gohl D.M."/>
        </authorList>
    </citation>
    <scope>NUCLEOTIDE SEQUENCE</scope>
    <source>
        <strain evidence="6">Duluth1</strain>
        <tissue evidence="6">Whole animal</tissue>
    </source>
</reference>
<dbReference type="FunFam" id="1.10.1170.10:FF:000002">
    <property type="entry name" value="Baculoviral IAP repeat containing 7"/>
    <property type="match status" value="1"/>
</dbReference>
<evidence type="ECO:0000259" key="5">
    <source>
        <dbReference type="PROSITE" id="PS50089"/>
    </source>
</evidence>
<dbReference type="Proteomes" id="UP000828390">
    <property type="component" value="Unassembled WGS sequence"/>
</dbReference>
<dbReference type="PANTHER" id="PTHR10044:SF139">
    <property type="entry name" value="DEATH-ASSOCIATED INHIBITOR OF APOPTOSIS 2"/>
    <property type="match status" value="1"/>
</dbReference>
<keyword evidence="2 4" id="KW-0863">Zinc-finger</keyword>
<evidence type="ECO:0000313" key="6">
    <source>
        <dbReference type="EMBL" id="KAH3723626.1"/>
    </source>
</evidence>
<dbReference type="InterPro" id="IPR001841">
    <property type="entry name" value="Znf_RING"/>
</dbReference>
<evidence type="ECO:0000256" key="2">
    <source>
        <dbReference type="ARBA" id="ARBA00022771"/>
    </source>
</evidence>
<dbReference type="GO" id="GO:0051726">
    <property type="term" value="P:regulation of cell cycle"/>
    <property type="evidence" value="ECO:0007669"/>
    <property type="project" value="TreeGrafter"/>
</dbReference>
<keyword evidence="3" id="KW-0862">Zinc</keyword>
<dbReference type="Gene3D" id="1.10.533.10">
    <property type="entry name" value="Death Domain, Fas"/>
    <property type="match status" value="1"/>
</dbReference>
<comment type="caution">
    <text evidence="6">The sequence shown here is derived from an EMBL/GenBank/DDBJ whole genome shotgun (WGS) entry which is preliminary data.</text>
</comment>
<dbReference type="GO" id="GO:0005634">
    <property type="term" value="C:nucleus"/>
    <property type="evidence" value="ECO:0007669"/>
    <property type="project" value="TreeGrafter"/>
</dbReference>
<name>A0A9D4HM41_DREPO</name>
<evidence type="ECO:0000313" key="7">
    <source>
        <dbReference type="Proteomes" id="UP000828390"/>
    </source>
</evidence>
<proteinExistence type="predicted"/>
<keyword evidence="7" id="KW-1185">Reference proteome</keyword>
<organism evidence="6 7">
    <name type="scientific">Dreissena polymorpha</name>
    <name type="common">Zebra mussel</name>
    <name type="synonym">Mytilus polymorpha</name>
    <dbReference type="NCBI Taxonomy" id="45954"/>
    <lineage>
        <taxon>Eukaryota</taxon>
        <taxon>Metazoa</taxon>
        <taxon>Spiralia</taxon>
        <taxon>Lophotrochozoa</taxon>
        <taxon>Mollusca</taxon>
        <taxon>Bivalvia</taxon>
        <taxon>Autobranchia</taxon>
        <taxon>Heteroconchia</taxon>
        <taxon>Euheterodonta</taxon>
        <taxon>Imparidentia</taxon>
        <taxon>Neoheterodontei</taxon>
        <taxon>Myida</taxon>
        <taxon>Dreissenoidea</taxon>
        <taxon>Dreissenidae</taxon>
        <taxon>Dreissena</taxon>
    </lineage>
</organism>
<dbReference type="AlphaFoldDB" id="A0A9D4HM41"/>
<reference evidence="6" key="2">
    <citation type="submission" date="2020-11" db="EMBL/GenBank/DDBJ databases">
        <authorList>
            <person name="McCartney M.A."/>
            <person name="Auch B."/>
            <person name="Kono T."/>
            <person name="Mallez S."/>
            <person name="Becker A."/>
            <person name="Gohl D.M."/>
            <person name="Silverstein K.A.T."/>
            <person name="Koren S."/>
            <person name="Bechman K.B."/>
            <person name="Herman A."/>
            <person name="Abrahante J.E."/>
            <person name="Garbe J."/>
        </authorList>
    </citation>
    <scope>NUCLEOTIDE SEQUENCE</scope>
    <source>
        <strain evidence="6">Duluth1</strain>
        <tissue evidence="6">Whole animal</tissue>
    </source>
</reference>
<evidence type="ECO:0000256" key="4">
    <source>
        <dbReference type="PROSITE-ProRule" id="PRU00175"/>
    </source>
</evidence>